<dbReference type="AlphaFoldDB" id="X1BMS8"/>
<feature type="compositionally biased region" description="Polar residues" evidence="1">
    <location>
        <begin position="62"/>
        <end position="75"/>
    </location>
</feature>
<feature type="non-terminal residue" evidence="2">
    <location>
        <position position="294"/>
    </location>
</feature>
<feature type="non-terminal residue" evidence="2">
    <location>
        <position position="1"/>
    </location>
</feature>
<evidence type="ECO:0000313" key="2">
    <source>
        <dbReference type="EMBL" id="GAG96310.1"/>
    </source>
</evidence>
<protein>
    <recommendedName>
        <fullName evidence="3">Fibronectin type-III domain-containing protein</fullName>
    </recommendedName>
</protein>
<feature type="region of interest" description="Disordered" evidence="1">
    <location>
        <begin position="46"/>
        <end position="75"/>
    </location>
</feature>
<reference evidence="2" key="1">
    <citation type="journal article" date="2014" name="Front. Microbiol.">
        <title>High frequency of phylogenetically diverse reductive dehalogenase-homologous genes in deep subseafloor sedimentary metagenomes.</title>
        <authorList>
            <person name="Kawai M."/>
            <person name="Futagami T."/>
            <person name="Toyoda A."/>
            <person name="Takaki Y."/>
            <person name="Nishi S."/>
            <person name="Hori S."/>
            <person name="Arai W."/>
            <person name="Tsubouchi T."/>
            <person name="Morono Y."/>
            <person name="Uchiyama I."/>
            <person name="Ito T."/>
            <person name="Fujiyama A."/>
            <person name="Inagaki F."/>
            <person name="Takami H."/>
        </authorList>
    </citation>
    <scope>NUCLEOTIDE SEQUENCE</scope>
    <source>
        <strain evidence="2">Expedition CK06-06</strain>
    </source>
</reference>
<name>X1BMS8_9ZZZZ</name>
<proteinExistence type="predicted"/>
<dbReference type="Gene3D" id="2.60.40.10">
    <property type="entry name" value="Immunoglobulins"/>
    <property type="match status" value="1"/>
</dbReference>
<organism evidence="2">
    <name type="scientific">marine sediment metagenome</name>
    <dbReference type="NCBI Taxonomy" id="412755"/>
    <lineage>
        <taxon>unclassified sequences</taxon>
        <taxon>metagenomes</taxon>
        <taxon>ecological metagenomes</taxon>
    </lineage>
</organism>
<evidence type="ECO:0008006" key="3">
    <source>
        <dbReference type="Google" id="ProtNLM"/>
    </source>
</evidence>
<dbReference type="EMBL" id="BART01019794">
    <property type="protein sequence ID" value="GAG96310.1"/>
    <property type="molecule type" value="Genomic_DNA"/>
</dbReference>
<comment type="caution">
    <text evidence="2">The sequence shown here is derived from an EMBL/GenBank/DDBJ whole genome shotgun (WGS) entry which is preliminary data.</text>
</comment>
<dbReference type="InterPro" id="IPR013783">
    <property type="entry name" value="Ig-like_fold"/>
</dbReference>
<evidence type="ECO:0000256" key="1">
    <source>
        <dbReference type="SAM" id="MobiDB-lite"/>
    </source>
</evidence>
<gene>
    <name evidence="2" type="ORF">S01H4_36940</name>
</gene>
<sequence length="294" mass="30208">PAAPTNVSATDTGDGDTAKVVITWVKSFGATDYHVWRDAIDLGASGDVNTENDNGADAPTVTPGTATASDGDSTAHTTLSIAGDTSNPGNVHVYKVVASNATGDSDDSNLDNGNRAAAGLTYEWFRSAGDGDAGYGTILGEGGTTDPYNDTNAPAPTITPGNAIASDGTSGVHVTLDVVGQSSNDGAGRWYYCEVSAVDAVTQDTDHNRGYRGGGVLSYEWFRSAADLDAAFGSIAGEGGTTDPYNDPNGAVEPDGRWYYCNLTAPDAANQDTTHNRGFIAAVTVDIIFDRCTG</sequence>
<accession>X1BMS8</accession>